<dbReference type="SUPFAM" id="SSF55874">
    <property type="entry name" value="ATPase domain of HSP90 chaperone/DNA topoisomerase II/histidine kinase"/>
    <property type="match status" value="1"/>
</dbReference>
<dbReference type="Gene3D" id="3.30.565.10">
    <property type="entry name" value="Histidine kinase-like ATPase, C-terminal domain"/>
    <property type="match status" value="1"/>
</dbReference>
<evidence type="ECO:0000313" key="3">
    <source>
        <dbReference type="EMBL" id="MBC8571820.1"/>
    </source>
</evidence>
<keyword evidence="1" id="KW-0175">Coiled coil</keyword>
<organism evidence="3 4">
    <name type="scientific">Jingyaoa shaoxingensis</name>
    <dbReference type="NCBI Taxonomy" id="2763671"/>
    <lineage>
        <taxon>Bacteria</taxon>
        <taxon>Bacillati</taxon>
        <taxon>Bacillota</taxon>
        <taxon>Clostridia</taxon>
        <taxon>Lachnospirales</taxon>
        <taxon>Lachnospiraceae</taxon>
        <taxon>Jingyaoa</taxon>
    </lineage>
</organism>
<dbReference type="RefSeq" id="WP_249306758.1">
    <property type="nucleotide sequence ID" value="NZ_JACRSZ010000001.1"/>
</dbReference>
<evidence type="ECO:0000256" key="1">
    <source>
        <dbReference type="SAM" id="Coils"/>
    </source>
</evidence>
<keyword evidence="4" id="KW-1185">Reference proteome</keyword>
<dbReference type="EMBL" id="JACRSZ010000001">
    <property type="protein sequence ID" value="MBC8571820.1"/>
    <property type="molecule type" value="Genomic_DNA"/>
</dbReference>
<dbReference type="InterPro" id="IPR036890">
    <property type="entry name" value="HATPase_C_sf"/>
</dbReference>
<proteinExistence type="predicted"/>
<dbReference type="InterPro" id="IPR032834">
    <property type="entry name" value="NatK-like_C"/>
</dbReference>
<comment type="caution">
    <text evidence="3">The sequence shown here is derived from an EMBL/GenBank/DDBJ whole genome shotgun (WGS) entry which is preliminary data.</text>
</comment>
<gene>
    <name evidence="3" type="ORF">H8716_01770</name>
</gene>
<feature type="coiled-coil region" evidence="1">
    <location>
        <begin position="59"/>
        <end position="98"/>
    </location>
</feature>
<sequence length="248" mass="29109">MYIIAAYLVIALSVLVLAKKTVQLEKEAERNQLIQSYMVTLQGFYQTIQSQIDMTRKFRHDLAKHIQTLEELMEEQNESELREYADSLKQEYRQVENKGESESEVVNAILSMKGRQCREKNIPFCMNIEEKGYALVRDIDMVGLLVNLLDNAIEENERIESEEQRGIWLDMKEKEQGEVWLQIKNKIRPDKKINFQTEKKGEHGIGRGIIEYLVKQYQGEEKVSIDQKMSVFCEIVLLKNRIQEDESK</sequence>
<evidence type="ECO:0000313" key="4">
    <source>
        <dbReference type="Proteomes" id="UP000657421"/>
    </source>
</evidence>
<protein>
    <submittedName>
        <fullName evidence="3">GHKL domain-containing protein</fullName>
    </submittedName>
</protein>
<dbReference type="PANTHER" id="PTHR40448">
    <property type="entry name" value="TWO-COMPONENT SENSOR HISTIDINE KINASE"/>
    <property type="match status" value="1"/>
</dbReference>
<dbReference type="PANTHER" id="PTHR40448:SF1">
    <property type="entry name" value="TWO-COMPONENT SENSOR HISTIDINE KINASE"/>
    <property type="match status" value="1"/>
</dbReference>
<dbReference type="Proteomes" id="UP000657421">
    <property type="component" value="Unassembled WGS sequence"/>
</dbReference>
<evidence type="ECO:0000259" key="2">
    <source>
        <dbReference type="Pfam" id="PF14501"/>
    </source>
</evidence>
<name>A0ABR7N5Z4_9FIRM</name>
<dbReference type="Pfam" id="PF14501">
    <property type="entry name" value="HATPase_c_5"/>
    <property type="match status" value="1"/>
</dbReference>
<accession>A0ABR7N5Z4</accession>
<feature type="domain" description="Sensor histidine kinase NatK-like C-terminal" evidence="2">
    <location>
        <begin position="139"/>
        <end position="235"/>
    </location>
</feature>
<reference evidence="3 4" key="1">
    <citation type="submission" date="2020-08" db="EMBL/GenBank/DDBJ databases">
        <title>Genome public.</title>
        <authorList>
            <person name="Liu C."/>
            <person name="Sun Q."/>
        </authorList>
    </citation>
    <scope>NUCLEOTIDE SEQUENCE [LARGE SCALE GENOMIC DNA]</scope>
    <source>
        <strain evidence="3 4">NSJ-46</strain>
    </source>
</reference>